<dbReference type="Gene3D" id="3.40.50.300">
    <property type="entry name" value="P-loop containing nucleotide triphosphate hydrolases"/>
    <property type="match status" value="1"/>
</dbReference>
<dbReference type="SUPFAM" id="SSF50447">
    <property type="entry name" value="Translation proteins"/>
    <property type="match status" value="1"/>
</dbReference>
<dbReference type="CDD" id="cd16267">
    <property type="entry name" value="HBS1-like_II"/>
    <property type="match status" value="1"/>
</dbReference>
<dbReference type="SUPFAM" id="SSF50465">
    <property type="entry name" value="EF-Tu/eEF-1alpha/eIF2-gamma C-terminal domain"/>
    <property type="match status" value="1"/>
</dbReference>
<dbReference type="OrthoDB" id="342024at2759"/>
<feature type="compositionally biased region" description="Polar residues" evidence="5">
    <location>
        <begin position="414"/>
        <end position="423"/>
    </location>
</feature>
<proteinExistence type="predicted"/>
<dbReference type="InterPro" id="IPR009001">
    <property type="entry name" value="Transl_elong_EF1A/Init_IF2_C"/>
</dbReference>
<evidence type="ECO:0000259" key="6">
    <source>
        <dbReference type="Pfam" id="PF22594"/>
    </source>
</evidence>
<comment type="subcellular location">
    <subcellularLocation>
        <location evidence="1">Cytoplasm</location>
    </subcellularLocation>
</comment>
<feature type="region of interest" description="Disordered" evidence="5">
    <location>
        <begin position="236"/>
        <end position="303"/>
    </location>
</feature>
<dbReference type="EMBL" id="CM017321">
    <property type="protein sequence ID" value="KAE7996953.1"/>
    <property type="molecule type" value="Genomic_DNA"/>
</dbReference>
<evidence type="ECO:0000256" key="2">
    <source>
        <dbReference type="ARBA" id="ARBA00022490"/>
    </source>
</evidence>
<evidence type="ECO:0000256" key="3">
    <source>
        <dbReference type="ARBA" id="ARBA00022741"/>
    </source>
</evidence>
<dbReference type="InterPro" id="IPR054696">
    <property type="entry name" value="GTP-eEF1A_C"/>
</dbReference>
<reference evidence="7 8" key="1">
    <citation type="submission" date="2019-06" db="EMBL/GenBank/DDBJ databases">
        <title>A chromosomal-level reference genome of Carpinus fangiana (Coryloideae, Betulaceae).</title>
        <authorList>
            <person name="Yang X."/>
            <person name="Wang Z."/>
            <person name="Zhang L."/>
            <person name="Hao G."/>
            <person name="Liu J."/>
            <person name="Yang Y."/>
        </authorList>
    </citation>
    <scope>NUCLEOTIDE SEQUENCE [LARGE SCALE GENOMIC DNA]</scope>
    <source>
        <strain evidence="7">Cfa_2016G</strain>
        <tissue evidence="7">Leaf</tissue>
    </source>
</reference>
<dbReference type="Pfam" id="PF22594">
    <property type="entry name" value="GTP-eEF1A_C"/>
    <property type="match status" value="1"/>
</dbReference>
<dbReference type="InterPro" id="IPR050100">
    <property type="entry name" value="TRAFAC_GTPase_members"/>
</dbReference>
<evidence type="ECO:0000313" key="7">
    <source>
        <dbReference type="EMBL" id="KAE7996953.1"/>
    </source>
</evidence>
<keyword evidence="8" id="KW-1185">Reference proteome</keyword>
<dbReference type="PANTHER" id="PTHR23115">
    <property type="entry name" value="TRANSLATION FACTOR"/>
    <property type="match status" value="1"/>
</dbReference>
<evidence type="ECO:0000256" key="1">
    <source>
        <dbReference type="ARBA" id="ARBA00004496"/>
    </source>
</evidence>
<keyword evidence="3" id="KW-0547">Nucleotide-binding</keyword>
<name>A0A5N6QFI8_9ROSI</name>
<dbReference type="InterPro" id="IPR009000">
    <property type="entry name" value="Transl_B-barrel_sf"/>
</dbReference>
<dbReference type="Gene3D" id="2.40.30.10">
    <property type="entry name" value="Translation factors"/>
    <property type="match status" value="2"/>
</dbReference>
<feature type="region of interest" description="Disordered" evidence="5">
    <location>
        <begin position="382"/>
        <end position="474"/>
    </location>
</feature>
<keyword evidence="2" id="KW-0963">Cytoplasm</keyword>
<dbReference type="AlphaFoldDB" id="A0A5N6QFI8"/>
<feature type="domain" description="GTP-eEF1A C-terminal" evidence="6">
    <location>
        <begin position="761"/>
        <end position="850"/>
    </location>
</feature>
<sequence>MIGAEGAAALNRGGEPSQGPCAPESFRVLPPSNDDISGKPLSHAPGQDVRPLGHVQRRLGFSRLVPYGFALRPVALQEPLVYAIGLSSEHLDRRVRHAPLSTRSLSSFVPCAAGRSLHERQVHRVTPRKPRKRGVFVDTAGKNASQIANQQRGSSSLHSAGAVENYHGLDFHLVLIILLLCPKRMSLSDAVALKLGGGKSTTSTQQNVTSGLSRYRSLCSSIVFHEQRAILVKNDSKKASLQSGRRSKANTTYRRQSLKKQSGITTLTSCPGKRAPPEPKAQKQATPSRFDQAAQHAQQIPVNGKANSFSPLLSTSLEVWPGWRQYVLQSPAPLSGLDLFKDIPWLGIPKERLGNITVVPVKPKGKLLGGSGKPSKLAALAAARKKAQEERKMADDDKRNDTPVALLDRLKLQPESSEQSTAERPTGTKKNLPEHEQGQLRRYARPKNQYMPKDAMTQPTPQPILQPAEEHKPAPQHLRIHPSVFASTMLGSSAILRPEDELLFTMPLPQPSTTSSPFAGPSPDDVVKIAQTKGTKSAAKASIVTKTNDATKAMASMKVDETQIQLPKTRNKHIDVVSAYESTTLKNAANFVVIEDRFHEILQQMTAFLTTAGFQPKNLAFVPCAGLTGVNVAVTPAENLMPWYQGVTLVGALEASEPARRALRDHLRLTINDVFRGSPQNPLSVSGRLDAGSVQPGEQILAMPANETATVRAVDVDGEPRDWAVAGQIATLHLEDIDPIHLRSGDILCSATSPVRNIAAFTAKVLAFEHVMPGAVELHKGRMHIAARFANLVAVLNKASGVVEKKKPRIVKPGALARVRVELDTALPLEVSTRVVFRSEGTTVAAGLIESVE</sequence>
<dbReference type="InterPro" id="IPR027417">
    <property type="entry name" value="P-loop_NTPase"/>
</dbReference>
<dbReference type="GO" id="GO:0005525">
    <property type="term" value="F:GTP binding"/>
    <property type="evidence" value="ECO:0007669"/>
    <property type="project" value="UniProtKB-KW"/>
</dbReference>
<evidence type="ECO:0000313" key="8">
    <source>
        <dbReference type="Proteomes" id="UP000327013"/>
    </source>
</evidence>
<feature type="region of interest" description="Disordered" evidence="5">
    <location>
        <begin position="1"/>
        <end position="49"/>
    </location>
</feature>
<accession>A0A5N6QFI8</accession>
<protein>
    <recommendedName>
        <fullName evidence="6">GTP-eEF1A C-terminal domain-containing protein</fullName>
    </recommendedName>
</protein>
<keyword evidence="4" id="KW-0342">GTP-binding</keyword>
<gene>
    <name evidence="7" type="ORF">FH972_001629</name>
</gene>
<evidence type="ECO:0000256" key="5">
    <source>
        <dbReference type="SAM" id="MobiDB-lite"/>
    </source>
</evidence>
<feature type="compositionally biased region" description="Polar residues" evidence="5">
    <location>
        <begin position="239"/>
        <end position="269"/>
    </location>
</feature>
<evidence type="ECO:0000256" key="4">
    <source>
        <dbReference type="ARBA" id="ARBA00023134"/>
    </source>
</evidence>
<feature type="compositionally biased region" description="Basic and acidic residues" evidence="5">
    <location>
        <begin position="386"/>
        <end position="401"/>
    </location>
</feature>
<dbReference type="FunFam" id="2.40.30.10:FF:000020">
    <property type="entry name" value="Translation elongation factor EF-1"/>
    <property type="match status" value="1"/>
</dbReference>
<feature type="compositionally biased region" description="Polar residues" evidence="5">
    <location>
        <begin position="283"/>
        <end position="303"/>
    </location>
</feature>
<organism evidence="7 8">
    <name type="scientific">Carpinus fangiana</name>
    <dbReference type="NCBI Taxonomy" id="176857"/>
    <lineage>
        <taxon>Eukaryota</taxon>
        <taxon>Viridiplantae</taxon>
        <taxon>Streptophyta</taxon>
        <taxon>Embryophyta</taxon>
        <taxon>Tracheophyta</taxon>
        <taxon>Spermatophyta</taxon>
        <taxon>Magnoliopsida</taxon>
        <taxon>eudicotyledons</taxon>
        <taxon>Gunneridae</taxon>
        <taxon>Pentapetalae</taxon>
        <taxon>rosids</taxon>
        <taxon>fabids</taxon>
        <taxon>Fagales</taxon>
        <taxon>Betulaceae</taxon>
        <taxon>Carpinus</taxon>
    </lineage>
</organism>
<dbReference type="GO" id="GO:0005737">
    <property type="term" value="C:cytoplasm"/>
    <property type="evidence" value="ECO:0007669"/>
    <property type="project" value="UniProtKB-SubCell"/>
</dbReference>
<dbReference type="Proteomes" id="UP000327013">
    <property type="component" value="Chromosome 1"/>
</dbReference>